<dbReference type="Proteomes" id="UP000619376">
    <property type="component" value="Unassembled WGS sequence"/>
</dbReference>
<evidence type="ECO:0000313" key="2">
    <source>
        <dbReference type="EMBL" id="MBB5375521.1"/>
    </source>
</evidence>
<keyword evidence="4" id="KW-1185">Reference proteome</keyword>
<evidence type="ECO:0000313" key="3">
    <source>
        <dbReference type="Proteomes" id="UP000539473"/>
    </source>
</evidence>
<dbReference type="InterPro" id="IPR043519">
    <property type="entry name" value="NT_sf"/>
</dbReference>
<protein>
    <recommendedName>
        <fullName evidence="5">Nucleotidyltransferase domain-containing protein</fullName>
    </recommendedName>
</protein>
<reference evidence="1" key="1">
    <citation type="journal article" date="2014" name="Int. J. Syst. Evol. Microbiol.">
        <title>Complete genome of a new Firmicutes species belonging to the dominant human colonic microbiota ('Ruminococcus bicirculans') reveals two chromosomes and a selective capacity to utilize plant glucans.</title>
        <authorList>
            <consortium name="NISC Comparative Sequencing Program"/>
            <person name="Wegmann U."/>
            <person name="Louis P."/>
            <person name="Goesmann A."/>
            <person name="Henrissat B."/>
            <person name="Duncan S.H."/>
            <person name="Flint H.J."/>
        </authorList>
    </citation>
    <scope>NUCLEOTIDE SEQUENCE</scope>
    <source>
        <strain evidence="1">CGMCC 1.18437</strain>
    </source>
</reference>
<reference evidence="1" key="4">
    <citation type="submission" date="2024-05" db="EMBL/GenBank/DDBJ databases">
        <authorList>
            <person name="Sun Q."/>
            <person name="Zhou Y."/>
        </authorList>
    </citation>
    <scope>NUCLEOTIDE SEQUENCE</scope>
    <source>
        <strain evidence="1">CGMCC 1.18437</strain>
    </source>
</reference>
<name>A0A7W8KCC8_9DEIO</name>
<evidence type="ECO:0000313" key="1">
    <source>
        <dbReference type="EMBL" id="GHF28651.1"/>
    </source>
</evidence>
<dbReference type="Gene3D" id="3.30.460.10">
    <property type="entry name" value="Beta Polymerase, domain 2"/>
    <property type="match status" value="1"/>
</dbReference>
<dbReference type="AlphaFoldDB" id="A0A7W8KCC8"/>
<dbReference type="RefSeq" id="WP_229831723.1">
    <property type="nucleotide sequence ID" value="NZ_BNAJ01000001.1"/>
</dbReference>
<reference evidence="4" key="2">
    <citation type="journal article" date="2019" name="Int. J. Syst. Evol. Microbiol.">
        <title>The Global Catalogue of Microorganisms (GCM) 10K type strain sequencing project: providing services to taxonomists for standard genome sequencing and annotation.</title>
        <authorList>
            <consortium name="The Broad Institute Genomics Platform"/>
            <consortium name="The Broad Institute Genome Sequencing Center for Infectious Disease"/>
            <person name="Wu L."/>
            <person name="Ma J."/>
        </authorList>
    </citation>
    <scope>NUCLEOTIDE SEQUENCE [LARGE SCALE GENOMIC DNA]</scope>
    <source>
        <strain evidence="4">CGMCC 1.18437</strain>
    </source>
</reference>
<dbReference type="Proteomes" id="UP000539473">
    <property type="component" value="Unassembled WGS sequence"/>
</dbReference>
<gene>
    <name evidence="1" type="ORF">GCM10017781_00750</name>
    <name evidence="2" type="ORF">HNQ07_000965</name>
</gene>
<dbReference type="EMBL" id="BNAJ01000001">
    <property type="protein sequence ID" value="GHF28651.1"/>
    <property type="molecule type" value="Genomic_DNA"/>
</dbReference>
<accession>A0A7W8KCC8</accession>
<dbReference type="SUPFAM" id="SSF81301">
    <property type="entry name" value="Nucleotidyltransferase"/>
    <property type="match status" value="1"/>
</dbReference>
<evidence type="ECO:0000313" key="4">
    <source>
        <dbReference type="Proteomes" id="UP000619376"/>
    </source>
</evidence>
<proteinExistence type="predicted"/>
<reference evidence="2 3" key="3">
    <citation type="submission" date="2020-08" db="EMBL/GenBank/DDBJ databases">
        <title>Genomic Encyclopedia of Type Strains, Phase IV (KMG-IV): sequencing the most valuable type-strain genomes for metagenomic binning, comparative biology and taxonomic classification.</title>
        <authorList>
            <person name="Goeker M."/>
        </authorList>
    </citation>
    <scope>NUCLEOTIDE SEQUENCE [LARGE SCALE GENOMIC DNA]</scope>
    <source>
        <strain evidence="2 3">DSM 27521</strain>
    </source>
</reference>
<comment type="caution">
    <text evidence="2">The sequence shown here is derived from an EMBL/GenBank/DDBJ whole genome shotgun (WGS) entry which is preliminary data.</text>
</comment>
<dbReference type="EMBL" id="JACHFK010000001">
    <property type="protein sequence ID" value="MBB5375521.1"/>
    <property type="molecule type" value="Genomic_DNA"/>
</dbReference>
<sequence>MDGQARLVAALPAALARIQATPGVYAALWCGSAARGEGNAHSDLDVHALVTGDHRWRSNFTVKGVPVEVFHNPAHTVRAMFAAGEGDTITMYAQGRVVLPHPDLHALTTEARRLYAAGPTPRPVTQQERHRLIDEVLDARALAETGDPLHVLIACRAASLAVEGWYTARGWWGVKAQGWLPGLTERDPDAAADLRTVLTSAEAHTRQRALEALVRRVAGDVSYSDGQSDPQRMP</sequence>
<organism evidence="2 3">
    <name type="scientific">Deinococcus metalli</name>
    <dbReference type="NCBI Taxonomy" id="1141878"/>
    <lineage>
        <taxon>Bacteria</taxon>
        <taxon>Thermotogati</taxon>
        <taxon>Deinococcota</taxon>
        <taxon>Deinococci</taxon>
        <taxon>Deinococcales</taxon>
        <taxon>Deinococcaceae</taxon>
        <taxon>Deinococcus</taxon>
    </lineage>
</organism>
<evidence type="ECO:0008006" key="5">
    <source>
        <dbReference type="Google" id="ProtNLM"/>
    </source>
</evidence>